<dbReference type="Proteomes" id="UP001500063">
    <property type="component" value="Unassembled WGS sequence"/>
</dbReference>
<evidence type="ECO:0000256" key="2">
    <source>
        <dbReference type="ARBA" id="ARBA00023125"/>
    </source>
</evidence>
<gene>
    <name evidence="5" type="ORF">GCM10010319_56330</name>
</gene>
<dbReference type="PROSITE" id="PS50949">
    <property type="entry name" value="HTH_GNTR"/>
    <property type="match status" value="1"/>
</dbReference>
<dbReference type="Gene3D" id="1.10.10.10">
    <property type="entry name" value="Winged helix-like DNA-binding domain superfamily/Winged helix DNA-binding domain"/>
    <property type="match status" value="1"/>
</dbReference>
<dbReference type="InterPro" id="IPR036388">
    <property type="entry name" value="WH-like_DNA-bd_sf"/>
</dbReference>
<dbReference type="CDD" id="cd07377">
    <property type="entry name" value="WHTH_GntR"/>
    <property type="match status" value="1"/>
</dbReference>
<dbReference type="PANTHER" id="PTHR44846:SF1">
    <property type="entry name" value="MANNOSYL-D-GLYCERATE TRANSPORT_METABOLISM SYSTEM REPRESSOR MNGR-RELATED"/>
    <property type="match status" value="1"/>
</dbReference>
<keyword evidence="1" id="KW-0805">Transcription regulation</keyword>
<feature type="domain" description="HTH gntR-type" evidence="4">
    <location>
        <begin position="16"/>
        <end position="83"/>
    </location>
</feature>
<protein>
    <recommendedName>
        <fullName evidence="4">HTH gntR-type domain-containing protein</fullName>
    </recommendedName>
</protein>
<comment type="caution">
    <text evidence="5">The sequence shown here is derived from an EMBL/GenBank/DDBJ whole genome shotgun (WGS) entry which is preliminary data.</text>
</comment>
<keyword evidence="6" id="KW-1185">Reference proteome</keyword>
<dbReference type="InterPro" id="IPR000524">
    <property type="entry name" value="Tscrpt_reg_HTH_GntR"/>
</dbReference>
<evidence type="ECO:0000256" key="1">
    <source>
        <dbReference type="ARBA" id="ARBA00023015"/>
    </source>
</evidence>
<dbReference type="SMART" id="SM00345">
    <property type="entry name" value="HTH_GNTR"/>
    <property type="match status" value="1"/>
</dbReference>
<dbReference type="EMBL" id="BAAABW010000028">
    <property type="protein sequence ID" value="GAA0371047.1"/>
    <property type="molecule type" value="Genomic_DNA"/>
</dbReference>
<evidence type="ECO:0000256" key="3">
    <source>
        <dbReference type="ARBA" id="ARBA00023163"/>
    </source>
</evidence>
<dbReference type="PANTHER" id="PTHR44846">
    <property type="entry name" value="MANNOSYL-D-GLYCERATE TRANSPORT/METABOLISM SYSTEM REPRESSOR MNGR-RELATED"/>
    <property type="match status" value="1"/>
</dbReference>
<sequence length="83" mass="9055">MADEQRTSPIDPTRATYVYMQLADHVAARIEVGTLRTGTRLPGERDLAVEYGVAIGTVRRATQELRDRGLLITLPAKGTFVAG</sequence>
<keyword evidence="2" id="KW-0238">DNA-binding</keyword>
<proteinExistence type="predicted"/>
<reference evidence="6" key="1">
    <citation type="journal article" date="2019" name="Int. J. Syst. Evol. Microbiol.">
        <title>The Global Catalogue of Microorganisms (GCM) 10K type strain sequencing project: providing services to taxonomists for standard genome sequencing and annotation.</title>
        <authorList>
            <consortium name="The Broad Institute Genomics Platform"/>
            <consortium name="The Broad Institute Genome Sequencing Center for Infectious Disease"/>
            <person name="Wu L."/>
            <person name="Ma J."/>
        </authorList>
    </citation>
    <scope>NUCLEOTIDE SEQUENCE [LARGE SCALE GENOMIC DNA]</scope>
    <source>
        <strain evidence="6">JCM 4565</strain>
    </source>
</reference>
<dbReference type="RefSeq" id="WP_344122225.1">
    <property type="nucleotide sequence ID" value="NZ_BAAABW010000028.1"/>
</dbReference>
<evidence type="ECO:0000313" key="5">
    <source>
        <dbReference type="EMBL" id="GAA0371047.1"/>
    </source>
</evidence>
<evidence type="ECO:0000259" key="4">
    <source>
        <dbReference type="PROSITE" id="PS50949"/>
    </source>
</evidence>
<evidence type="ECO:0000313" key="6">
    <source>
        <dbReference type="Proteomes" id="UP001500063"/>
    </source>
</evidence>
<organism evidence="5 6">
    <name type="scientific">Streptomyces blastmyceticus</name>
    <dbReference type="NCBI Taxonomy" id="68180"/>
    <lineage>
        <taxon>Bacteria</taxon>
        <taxon>Bacillati</taxon>
        <taxon>Actinomycetota</taxon>
        <taxon>Actinomycetes</taxon>
        <taxon>Kitasatosporales</taxon>
        <taxon>Streptomycetaceae</taxon>
        <taxon>Streptomyces</taxon>
    </lineage>
</organism>
<keyword evidence="3" id="KW-0804">Transcription</keyword>
<name>A0ABP3HKL1_9ACTN</name>
<dbReference type="InterPro" id="IPR050679">
    <property type="entry name" value="Bact_HTH_transcr_reg"/>
</dbReference>
<dbReference type="SUPFAM" id="SSF46785">
    <property type="entry name" value="Winged helix' DNA-binding domain"/>
    <property type="match status" value="1"/>
</dbReference>
<dbReference type="Pfam" id="PF00392">
    <property type="entry name" value="GntR"/>
    <property type="match status" value="1"/>
</dbReference>
<accession>A0ABP3HKL1</accession>
<dbReference type="InterPro" id="IPR036390">
    <property type="entry name" value="WH_DNA-bd_sf"/>
</dbReference>